<organism evidence="2">
    <name type="scientific">Caenorhabditis remanei</name>
    <name type="common">Caenorhabditis vulgaris</name>
    <dbReference type="NCBI Taxonomy" id="31234"/>
    <lineage>
        <taxon>Eukaryota</taxon>
        <taxon>Metazoa</taxon>
        <taxon>Ecdysozoa</taxon>
        <taxon>Nematoda</taxon>
        <taxon>Chromadorea</taxon>
        <taxon>Rhabditida</taxon>
        <taxon>Rhabditina</taxon>
        <taxon>Rhabditomorpha</taxon>
        <taxon>Rhabditoidea</taxon>
        <taxon>Rhabditidae</taxon>
        <taxon>Peloderinae</taxon>
        <taxon>Caenorhabditis</taxon>
    </lineage>
</organism>
<reference evidence="1" key="1">
    <citation type="submission" date="2007-07" db="EMBL/GenBank/DDBJ databases">
        <title>PCAP assembly of the Caenorhabditis remanei genome.</title>
        <authorList>
            <consortium name="The Caenorhabditis remanei Sequencing Consortium"/>
            <person name="Wilson R.K."/>
        </authorList>
    </citation>
    <scope>NUCLEOTIDE SEQUENCE [LARGE SCALE GENOMIC DNA]</scope>
    <source>
        <strain evidence="1">PB4641</strain>
    </source>
</reference>
<dbReference type="OrthoDB" id="433474at2759"/>
<dbReference type="Gene3D" id="3.40.50.1820">
    <property type="entry name" value="alpha/beta hydrolase"/>
    <property type="match status" value="2"/>
</dbReference>
<dbReference type="InParanoid" id="E3NUY1"/>
<dbReference type="FunCoup" id="E3NUY1">
    <property type="interactions" value="1040"/>
</dbReference>
<dbReference type="STRING" id="31234.E3NUY1"/>
<name>E3NUY1_CAERE</name>
<protein>
    <recommendedName>
        <fullName evidence="3">Alpha/beta hydrolase fold-3 domain-containing protein</fullName>
    </recommendedName>
</protein>
<dbReference type="eggNOG" id="KOG4627">
    <property type="taxonomic scope" value="Eukaryota"/>
</dbReference>
<dbReference type="InterPro" id="IPR029058">
    <property type="entry name" value="AB_hydrolase_fold"/>
</dbReference>
<keyword evidence="2" id="KW-1185">Reference proteome</keyword>
<dbReference type="HOGENOM" id="CLU_012494_4_7_1"/>
<evidence type="ECO:0000313" key="2">
    <source>
        <dbReference type="Proteomes" id="UP000008281"/>
    </source>
</evidence>
<gene>
    <name evidence="1" type="ORF">CRE_02782</name>
</gene>
<dbReference type="Proteomes" id="UP000008281">
    <property type="component" value="Unassembled WGS sequence"/>
</dbReference>
<evidence type="ECO:0000313" key="1">
    <source>
        <dbReference type="EMBL" id="EFO96616.1"/>
    </source>
</evidence>
<sequence length="280" mass="32033">MNTSDLTYLYSCSAHSKNPEKAGDEFDSKVEKIYNALKNSSIKRQEDLAYNPNGELTQIDIWGPEDAEKVLIMIHGGYWLIGNRKKCLAVVPVAQKLGFTVVSVGYDYANKYHPLSKTIEEALDGVQKRKENCHWWAFCRSSFSISRRVPRESVPIFNIFSAVTKLKDPRIRGVFLSSGIYKIQELVHTSYGQDLGLTSEDAETCSCDYDLFKTIQFPILLTNCKIESPKLYQQNLEISHLVPNIQYKEYANEDHFTILTELINENSPVHTDFFNFLHSV</sequence>
<proteinExistence type="predicted"/>
<dbReference type="AlphaFoldDB" id="E3NUY1"/>
<evidence type="ECO:0008006" key="3">
    <source>
        <dbReference type="Google" id="ProtNLM"/>
    </source>
</evidence>
<dbReference type="SUPFAM" id="SSF53474">
    <property type="entry name" value="alpha/beta-Hydrolases"/>
    <property type="match status" value="1"/>
</dbReference>
<dbReference type="EMBL" id="DS270720">
    <property type="protein sequence ID" value="EFO96616.1"/>
    <property type="molecule type" value="Genomic_DNA"/>
</dbReference>
<accession>E3NUY1</accession>
<dbReference type="OMA" id="FIMIHGG"/>